<dbReference type="Pfam" id="PF14465">
    <property type="entry name" value="WHD_1st_NFRKB"/>
    <property type="match status" value="1"/>
</dbReference>
<feature type="compositionally biased region" description="Acidic residues" evidence="3">
    <location>
        <begin position="373"/>
        <end position="395"/>
    </location>
</feature>
<evidence type="ECO:0000256" key="3">
    <source>
        <dbReference type="SAM" id="MobiDB-lite"/>
    </source>
</evidence>
<evidence type="ECO:0000256" key="1">
    <source>
        <dbReference type="ARBA" id="ARBA00004123"/>
    </source>
</evidence>
<feature type="domain" description="DEUBAD" evidence="4">
    <location>
        <begin position="39"/>
        <end position="156"/>
    </location>
</feature>
<feature type="compositionally biased region" description="Polar residues" evidence="3">
    <location>
        <begin position="412"/>
        <end position="421"/>
    </location>
</feature>
<organism evidence="5">
    <name type="scientific">Timema shepardi</name>
    <name type="common">Walking stick</name>
    <dbReference type="NCBI Taxonomy" id="629360"/>
    <lineage>
        <taxon>Eukaryota</taxon>
        <taxon>Metazoa</taxon>
        <taxon>Ecdysozoa</taxon>
        <taxon>Arthropoda</taxon>
        <taxon>Hexapoda</taxon>
        <taxon>Insecta</taxon>
        <taxon>Pterygota</taxon>
        <taxon>Neoptera</taxon>
        <taxon>Polyneoptera</taxon>
        <taxon>Phasmatodea</taxon>
        <taxon>Timematodea</taxon>
        <taxon>Timematoidea</taxon>
        <taxon>Timematidae</taxon>
        <taxon>Timema</taxon>
    </lineage>
</organism>
<dbReference type="InterPro" id="IPR057748">
    <property type="entry name" value="NFRKB_WH_2"/>
</dbReference>
<dbReference type="InterPro" id="IPR025220">
    <property type="entry name" value="NFRKB_WH_1"/>
</dbReference>
<evidence type="ECO:0000313" key="5">
    <source>
        <dbReference type="EMBL" id="CAD7257091.1"/>
    </source>
</evidence>
<dbReference type="PANTHER" id="PTHR13052:SF3">
    <property type="entry name" value="NUCLEAR FACTOR RELATED TO KAPPA-B-BINDING PROTEIN"/>
    <property type="match status" value="1"/>
</dbReference>
<accession>A0A7R9FVX2</accession>
<evidence type="ECO:0000256" key="2">
    <source>
        <dbReference type="ARBA" id="ARBA00023242"/>
    </source>
</evidence>
<name>A0A7R9FVX2_TIMSH</name>
<feature type="region of interest" description="Disordered" evidence="3">
    <location>
        <begin position="202"/>
        <end position="231"/>
    </location>
</feature>
<feature type="region of interest" description="Disordered" evidence="3">
    <location>
        <begin position="361"/>
        <end position="421"/>
    </location>
</feature>
<dbReference type="Gene3D" id="1.10.10.2430">
    <property type="entry name" value="NFRKB winged helix-like domain"/>
    <property type="match status" value="1"/>
</dbReference>
<dbReference type="Pfam" id="PF25793">
    <property type="entry name" value="WHD_2nd_NFRKB"/>
    <property type="match status" value="1"/>
</dbReference>
<feature type="compositionally biased region" description="Acidic residues" evidence="3">
    <location>
        <begin position="205"/>
        <end position="216"/>
    </location>
</feature>
<feature type="region of interest" description="Disordered" evidence="3">
    <location>
        <begin position="813"/>
        <end position="854"/>
    </location>
</feature>
<dbReference type="InterPro" id="IPR038106">
    <property type="entry name" value="NFRKB_winged_sf"/>
</dbReference>
<comment type="subcellular location">
    <subcellularLocation>
        <location evidence="1">Nucleus</location>
    </subcellularLocation>
</comment>
<sequence>MDVEYSMSSNASTSGSDVSQESTTKFEEFCAEGVRIQLPQDLCENKDIFKEFFSMQTWQEGFSEEDKQHLKQFLPSFEENDDEEKEKTIEQFFSYEKMGFGSPLEDYFVKLKNGYFRPDISRLRCLMKKAHIRAYRYQRRRHLTHLLKDVLMSRQQHLEAVKNQPPGRLERLPQHPVPPQTKSSIEQRVRRRYFQELEAIRQEVGESDQSSEDENYPEGPPQRLSKKQKRQLVTLECSLSPELHRVTSTKSSKPSGFDLEANITTNFNPYDTNEDGYRSMLINHKRRKIQGENNAELNTDSITLEEVELRTHMGKQRPIFSKNGQHVSEMKPSAKKKAVNSKSAAMAQALQLRLSIASPQVCAGDSSNNSDIGESEEEEPLTSMMDDMDGIDVDVETTSTTKTTPAPRNKRTSSVSSVRSGKTNIAASRNIMQRHVDSMVEMEEQSPVVVVASQPSTTPSSRQVTAATLSDLDGIDMMNLPIDMEEDDEDQEIDTKSVDLDIKPGPELMQETHACFFSLVRDVICSTPDHRMSLSTLEDRLKAWQENPISPLNDWYCIAADSWLLMLPSAISFLSGDYPDAQPDDFVPYLEYKPHLVAYQWIGAGRDTDTHLMPLCQHWLDHREEMLVRPIKEEEGVEEVGEGEERACSPPPPRYPTTWSVRSTSSEEKELFREQERLRYEHPHRAFTFRMHGYESVVGPVKGVYNQSVGANKPRGHSLLVADRPNFVTILALVRDSTARLPNGEGTRSDICELLKDSQYLAPISQESYLHSVVSGALDRLHYEADPCVKYDTKRKIWIYLHRGRTEEEFERVHQQQQGMAKSKKNTSQRKTSRSKQQQKESTAAAASMKEILQPAPTISSTKVKIEVSVASSPTITPTPAAVTVASSASTQKVGRTTTARPLTLTGHTIQNLQVSTSSGVQTIQVTTSSGLLGGNSLLTSSATSGTSHTKTVATSGLVSQQVQTVAGTARTVRTSVGSNSSSQLEASPAGSLLTTPIHQKVSVSAAQTLATSKAAAQLLSMSQVQLMSSRSPQHSGSTVPILAASKTLVTGGLSSMKLVNAVKAISSNDAIFIKQGQQVVTTTTAVGGTISQQQLHKLGEGGGVVTQHQQLLQQQAKGQGVQRMVARVGAQGVSLPQMTVSPQQLQQSLATPVSGATNATLIKQQQQGPLVAKVLTNAQGQVISMESLLAHQKQHGTLPQGTALRVTTAGKPGQTSLIQIPSTTPGGVPQFAVVSQGNLLSVGQPRVLHTQLATQVVARFGINTGHYVRARTRHTPDTESYGCFAALLEPDHGTTEAGPLKEPTYLIKCISSPQSALQQQTTKLVNTLTGKPMMASMGAATAANLRMLSPQGTATGINLAHIGGKPVLLASKAQPTSLQGGPGQNVILTSQAAGGHQTVVLAASQAIRSQGGALVLQQGATQQILLPPGFQGGTLNIKSLQGLQGLQGLKVIPLSQATAAAAGKGRQQVYARIISPNLRPVTPGATVTLQAAPTETPIVTPTPSTSTNQ</sequence>
<dbReference type="GO" id="GO:0002020">
    <property type="term" value="F:protease binding"/>
    <property type="evidence" value="ECO:0007669"/>
    <property type="project" value="TreeGrafter"/>
</dbReference>
<proteinExistence type="predicted"/>
<dbReference type="PANTHER" id="PTHR13052">
    <property type="entry name" value="NFRKB-RELATED"/>
    <property type="match status" value="1"/>
</dbReference>
<dbReference type="PROSITE" id="PS51916">
    <property type="entry name" value="DEUBAD"/>
    <property type="match status" value="1"/>
</dbReference>
<feature type="compositionally biased region" description="Basic residues" evidence="3">
    <location>
        <begin position="822"/>
        <end position="834"/>
    </location>
</feature>
<evidence type="ECO:0000259" key="4">
    <source>
        <dbReference type="PROSITE" id="PS51916"/>
    </source>
</evidence>
<feature type="region of interest" description="Disordered" evidence="3">
    <location>
        <begin position="162"/>
        <end position="188"/>
    </location>
</feature>
<keyword evidence="2" id="KW-0539">Nucleus</keyword>
<reference evidence="5" key="1">
    <citation type="submission" date="2020-11" db="EMBL/GenBank/DDBJ databases">
        <authorList>
            <person name="Tran Van P."/>
        </authorList>
    </citation>
    <scope>NUCLEOTIDE SEQUENCE</scope>
</reference>
<dbReference type="GO" id="GO:0031011">
    <property type="term" value="C:Ino80 complex"/>
    <property type="evidence" value="ECO:0007669"/>
    <property type="project" value="InterPro"/>
</dbReference>
<dbReference type="CDD" id="cd21865">
    <property type="entry name" value="DEUBAD_NFRKB"/>
    <property type="match status" value="1"/>
</dbReference>
<feature type="region of interest" description="Disordered" evidence="3">
    <location>
        <begin position="1"/>
        <end position="20"/>
    </location>
</feature>
<gene>
    <name evidence="5" type="ORF">TSIB3V08_LOCUS1366</name>
</gene>
<dbReference type="EMBL" id="OC000379">
    <property type="protein sequence ID" value="CAD7257091.1"/>
    <property type="molecule type" value="Genomic_DNA"/>
</dbReference>
<dbReference type="InterPro" id="IPR044867">
    <property type="entry name" value="DEUBAD_dom"/>
</dbReference>
<protein>
    <recommendedName>
        <fullName evidence="4">DEUBAD domain-containing protein</fullName>
    </recommendedName>
</protein>
<dbReference type="InterPro" id="IPR024867">
    <property type="entry name" value="NFRKB"/>
</dbReference>
<feature type="region of interest" description="Disordered" evidence="3">
    <location>
        <begin position="635"/>
        <end position="660"/>
    </location>
</feature>